<name>A0A7V3ZVP2_UNCW3</name>
<gene>
    <name evidence="1" type="ORF">ENU74_04040</name>
</gene>
<reference evidence="1" key="1">
    <citation type="journal article" date="2020" name="mSystems">
        <title>Genome- and Community-Level Interaction Insights into Carbon Utilization and Element Cycling Functions of Hydrothermarchaeota in Hydrothermal Sediment.</title>
        <authorList>
            <person name="Zhou Z."/>
            <person name="Liu Y."/>
            <person name="Xu W."/>
            <person name="Pan J."/>
            <person name="Luo Z.H."/>
            <person name="Li M."/>
        </authorList>
    </citation>
    <scope>NUCLEOTIDE SEQUENCE [LARGE SCALE GENOMIC DNA]</scope>
    <source>
        <strain evidence="1">SpSt-697</strain>
    </source>
</reference>
<evidence type="ECO:0008006" key="2">
    <source>
        <dbReference type="Google" id="ProtNLM"/>
    </source>
</evidence>
<dbReference type="EMBL" id="DTDR01000102">
    <property type="protein sequence ID" value="HGK63744.1"/>
    <property type="molecule type" value="Genomic_DNA"/>
</dbReference>
<protein>
    <recommendedName>
        <fullName evidence="2">Exo-alpha-sialidase</fullName>
    </recommendedName>
</protein>
<dbReference type="SUPFAM" id="SSF89372">
    <property type="entry name" value="Fucose-specific lectin"/>
    <property type="match status" value="1"/>
</dbReference>
<sequence>MYTSQQPAIAVDGQNRIHIVWSSYLPIGNALYNIFYRMRNSNGLWGPIETLSVFPNSYHNYNPRVAIDSEGNVHVVWEAYLANEYYPHIAHRVKTNRGWSEVVVLQSSYRRENPSCAVDKFNNLQVVVTTNEIGPSYDIVRFVRTPEGNWEGPDTVVHFNTGSRYFPEIVATPDGNLHLFRRDFGHYTNYCYRIYYKRYKILNYVILE</sequence>
<dbReference type="AlphaFoldDB" id="A0A7V3ZVP2"/>
<organism evidence="1">
    <name type="scientific">candidate division WOR-3 bacterium</name>
    <dbReference type="NCBI Taxonomy" id="2052148"/>
    <lineage>
        <taxon>Bacteria</taxon>
        <taxon>Bacteria division WOR-3</taxon>
    </lineage>
</organism>
<evidence type="ECO:0000313" key="1">
    <source>
        <dbReference type="EMBL" id="HGK63744.1"/>
    </source>
</evidence>
<proteinExistence type="predicted"/>
<comment type="caution">
    <text evidence="1">The sequence shown here is derived from an EMBL/GenBank/DDBJ whole genome shotgun (WGS) entry which is preliminary data.</text>
</comment>
<accession>A0A7V3ZVP2</accession>